<dbReference type="PANTHER" id="PTHR38733">
    <property type="entry name" value="PROTEIN MCRC"/>
    <property type="match status" value="1"/>
</dbReference>
<dbReference type="Pfam" id="PF10117">
    <property type="entry name" value="McrBC"/>
    <property type="match status" value="1"/>
</dbReference>
<dbReference type="RefSeq" id="WP_006439450.1">
    <property type="nucleotide sequence ID" value="NZ_DS995355.1"/>
</dbReference>
<dbReference type="PANTHER" id="PTHR38733:SF1">
    <property type="entry name" value="TYPE IV METHYL-DIRECTED RESTRICTION ENZYME ECOKMCRBC"/>
    <property type="match status" value="1"/>
</dbReference>
<accession>B6FXC2</accession>
<dbReference type="InterPro" id="IPR014407">
    <property type="entry name" value="McrC_bac"/>
</dbReference>
<dbReference type="NCBIfam" id="NF007277">
    <property type="entry name" value="PRK09736.1"/>
    <property type="match status" value="1"/>
</dbReference>
<dbReference type="InterPro" id="IPR019292">
    <property type="entry name" value="McrC"/>
</dbReference>
<dbReference type="GO" id="GO:0009307">
    <property type="term" value="P:DNA restriction-modification system"/>
    <property type="evidence" value="ECO:0007669"/>
    <property type="project" value="InterPro"/>
</dbReference>
<keyword evidence="2" id="KW-1185">Reference proteome</keyword>
<organism evidence="1 2">
    <name type="scientific">Peptacetobacter hiranonis (strain DSM 13275 / JCM 10541 / KCTC 15199 / TO-931)</name>
    <name type="common">Clostridium hiranonis</name>
    <dbReference type="NCBI Taxonomy" id="500633"/>
    <lineage>
        <taxon>Bacteria</taxon>
        <taxon>Bacillati</taxon>
        <taxon>Bacillota</taxon>
        <taxon>Clostridia</taxon>
        <taxon>Peptostreptococcales</taxon>
        <taxon>Peptostreptococcaceae</taxon>
        <taxon>Peptacetobacter</taxon>
    </lineage>
</organism>
<dbReference type="STRING" id="500633.CLOHIR_00521"/>
<evidence type="ECO:0000313" key="1">
    <source>
        <dbReference type="EMBL" id="EEA85824.1"/>
    </source>
</evidence>
<dbReference type="Proteomes" id="UP000003178">
    <property type="component" value="Unassembled WGS sequence"/>
</dbReference>
<name>B6FXC2_PEPHT</name>
<evidence type="ECO:0000313" key="2">
    <source>
        <dbReference type="Proteomes" id="UP000003178"/>
    </source>
</evidence>
<dbReference type="AlphaFoldDB" id="B6FXC2"/>
<dbReference type="eggNOG" id="COG4268">
    <property type="taxonomic scope" value="Bacteria"/>
</dbReference>
<dbReference type="HOGENOM" id="CLU_065564_0_0_9"/>
<dbReference type="OrthoDB" id="9786961at2"/>
<gene>
    <name evidence="1" type="ORF">CLOHIR_00521</name>
</gene>
<protein>
    <submittedName>
        <fullName evidence="1">Putative 5-methylcytosine-specific restriction enzyme subunit McrC</fullName>
    </submittedName>
</protein>
<comment type="caution">
    <text evidence="1">The sequence shown here is derived from an EMBL/GenBank/DDBJ whole genome shotgun (WGS) entry which is preliminary data.</text>
</comment>
<reference evidence="1 2" key="2">
    <citation type="submission" date="2008-10" db="EMBL/GenBank/DDBJ databases">
        <title>Draft genome sequence of Clostridium hiranonis (DSM 13275).</title>
        <authorList>
            <person name="Sudarsanam P."/>
            <person name="Ley R."/>
            <person name="Guruge J."/>
            <person name="Turnbaugh P.J."/>
            <person name="Mahowald M."/>
            <person name="Liep D."/>
            <person name="Gordon J."/>
        </authorList>
    </citation>
    <scope>NUCLEOTIDE SEQUENCE [LARGE SCALE GENOMIC DNA]</scope>
    <source>
        <strain evidence="1 2">DSM 13275</strain>
    </source>
</reference>
<proteinExistence type="predicted"/>
<reference evidence="1 2" key="1">
    <citation type="submission" date="2008-09" db="EMBL/GenBank/DDBJ databases">
        <authorList>
            <person name="Fulton L."/>
            <person name="Clifton S."/>
            <person name="Fulton B."/>
            <person name="Xu J."/>
            <person name="Minx P."/>
            <person name="Pepin K.H."/>
            <person name="Johnson M."/>
            <person name="Thiruvilangam P."/>
            <person name="Bhonagiri V."/>
            <person name="Nash W.E."/>
            <person name="Mardis E.R."/>
            <person name="Wilson R.K."/>
        </authorList>
    </citation>
    <scope>NUCLEOTIDE SEQUENCE [LARGE SCALE GENOMIC DNA]</scope>
    <source>
        <strain evidence="1 2">DSM 13275</strain>
    </source>
</reference>
<dbReference type="EMBL" id="ABWP01000018">
    <property type="protein sequence ID" value="EEA85824.1"/>
    <property type="molecule type" value="Genomic_DNA"/>
</dbReference>
<sequence length="350" mass="41037">MIKIQNIYYMLAYAFQILKSDAYSFCETEEFENAADLLAAILENGIFIQIKKRGLKRDYIESREVSNYIKGKIDVSESIKKQTIINHQLICNFDNFSLDCYANRILKTTIQLLIKSDIKSHRKKSLRNLLLYFKDVRSLDIKIVKRINWNMKFNKNNQSYQMLISICYLVLNGLIQTTTEGSTKLLNFLDEQSMSRLYEKFILEYYKKHYPELKPSASYINWALDDGMDNLLPIMKTDITLTYGNNVLIIDAKYYSHTTQVRFDKNTIHSHNLYQIFTYVKNKACRGKNVSGMLLYARTDELIQPESSYVMSGNRIDVRTLDLDCDFDVIRRQLDGIIEEFFNNRGDLSV</sequence>
<dbReference type="PIRSF" id="PIRSF003109">
    <property type="entry name" value="McrC"/>
    <property type="match status" value="1"/>
</dbReference>